<dbReference type="EMBL" id="JACRSZ010000001">
    <property type="protein sequence ID" value="MBC8571952.1"/>
    <property type="molecule type" value="Genomic_DNA"/>
</dbReference>
<gene>
    <name evidence="3" type="ORF">H8716_02445</name>
</gene>
<dbReference type="RefSeq" id="WP_249306944.1">
    <property type="nucleotide sequence ID" value="NZ_JACRSZ010000001.1"/>
</dbReference>
<dbReference type="InterPro" id="IPR013785">
    <property type="entry name" value="Aldolase_TIM"/>
</dbReference>
<evidence type="ECO:0000256" key="1">
    <source>
        <dbReference type="ARBA" id="ARBA00022723"/>
    </source>
</evidence>
<dbReference type="SUPFAM" id="SSF51366">
    <property type="entry name" value="Ribulose-phoshate binding barrel"/>
    <property type="match status" value="1"/>
</dbReference>
<dbReference type="InterPro" id="IPR000056">
    <property type="entry name" value="Ribul_P_3_epim-like"/>
</dbReference>
<dbReference type="InterPro" id="IPR011060">
    <property type="entry name" value="RibuloseP-bd_barrel"/>
</dbReference>
<accession>A0ABR7N6C8</accession>
<proteinExistence type="predicted"/>
<evidence type="ECO:0000313" key="3">
    <source>
        <dbReference type="EMBL" id="MBC8571952.1"/>
    </source>
</evidence>
<evidence type="ECO:0000256" key="2">
    <source>
        <dbReference type="ARBA" id="ARBA00023235"/>
    </source>
</evidence>
<dbReference type="Pfam" id="PF00834">
    <property type="entry name" value="Ribul_P_3_epim"/>
    <property type="match status" value="1"/>
</dbReference>
<reference evidence="3 4" key="1">
    <citation type="submission" date="2020-08" db="EMBL/GenBank/DDBJ databases">
        <title>Genome public.</title>
        <authorList>
            <person name="Liu C."/>
            <person name="Sun Q."/>
        </authorList>
    </citation>
    <scope>NUCLEOTIDE SEQUENCE [LARGE SCALE GENOMIC DNA]</scope>
    <source>
        <strain evidence="3 4">NSJ-46</strain>
    </source>
</reference>
<dbReference type="NCBIfam" id="NF004076">
    <property type="entry name" value="PRK05581.1-4"/>
    <property type="match status" value="1"/>
</dbReference>
<dbReference type="CDD" id="cd00429">
    <property type="entry name" value="RPE"/>
    <property type="match status" value="1"/>
</dbReference>
<sequence>MAKLSLSLFAADILQMNEDLQQTRRSGITSLHVDIMDGHFVPLFGLNPVWLKQIKKVYSIDQDFHFMAYMTKEMLEPYFSLEPVGITIHLEAGKKKENLEILQQIKGKGIRAGIAISPESEWEEIKPYLDEAEEILVMSTVPGREGSVFIESTYEKIRCIKHLITEQKRNTMLSVDGGLNLERALDCIRNGADRIIMGRAFFGSSQKKELVKEIVEA</sequence>
<dbReference type="Gene3D" id="3.20.20.70">
    <property type="entry name" value="Aldolase class I"/>
    <property type="match status" value="1"/>
</dbReference>
<protein>
    <submittedName>
        <fullName evidence="3">Ribulose-phosphate 3-epimerase</fullName>
    </submittedName>
</protein>
<dbReference type="Proteomes" id="UP000657421">
    <property type="component" value="Unassembled WGS sequence"/>
</dbReference>
<keyword evidence="1" id="KW-0479">Metal-binding</keyword>
<dbReference type="PANTHER" id="PTHR11749">
    <property type="entry name" value="RIBULOSE-5-PHOSPHATE-3-EPIMERASE"/>
    <property type="match status" value="1"/>
</dbReference>
<comment type="caution">
    <text evidence="3">The sequence shown here is derived from an EMBL/GenBank/DDBJ whole genome shotgun (WGS) entry which is preliminary data.</text>
</comment>
<evidence type="ECO:0000313" key="4">
    <source>
        <dbReference type="Proteomes" id="UP000657421"/>
    </source>
</evidence>
<name>A0ABR7N6C8_9FIRM</name>
<organism evidence="3 4">
    <name type="scientific">Jingyaoa shaoxingensis</name>
    <dbReference type="NCBI Taxonomy" id="2763671"/>
    <lineage>
        <taxon>Bacteria</taxon>
        <taxon>Bacillati</taxon>
        <taxon>Bacillota</taxon>
        <taxon>Clostridia</taxon>
        <taxon>Lachnospirales</taxon>
        <taxon>Lachnospiraceae</taxon>
        <taxon>Jingyaoa</taxon>
    </lineage>
</organism>
<keyword evidence="2" id="KW-0413">Isomerase</keyword>
<keyword evidence="4" id="KW-1185">Reference proteome</keyword>